<evidence type="ECO:0000256" key="1">
    <source>
        <dbReference type="SAM" id="MobiDB-lite"/>
    </source>
</evidence>
<feature type="compositionally biased region" description="Basic and acidic residues" evidence="1">
    <location>
        <begin position="1176"/>
        <end position="1192"/>
    </location>
</feature>
<feature type="region of interest" description="Disordered" evidence="1">
    <location>
        <begin position="1176"/>
        <end position="1198"/>
    </location>
</feature>
<reference evidence="3" key="1">
    <citation type="journal article" date="2019" name="Nat. Commun.">
        <title>Expansion of phycobilisome linker gene families in mesophilic red algae.</title>
        <authorList>
            <person name="Lee J."/>
            <person name="Kim D."/>
            <person name="Bhattacharya D."/>
            <person name="Yoon H.S."/>
        </authorList>
    </citation>
    <scope>NUCLEOTIDE SEQUENCE [LARGE SCALE GENOMIC DNA]</scope>
    <source>
        <strain evidence="3">CCMP 1328</strain>
    </source>
</reference>
<keyword evidence="3" id="KW-1185">Reference proteome</keyword>
<evidence type="ECO:0000313" key="3">
    <source>
        <dbReference type="Proteomes" id="UP000324585"/>
    </source>
</evidence>
<accession>A0A5J4Z3W3</accession>
<feature type="region of interest" description="Disordered" evidence="1">
    <location>
        <begin position="1524"/>
        <end position="1587"/>
    </location>
</feature>
<proteinExistence type="predicted"/>
<name>A0A5J4Z3W3_PORPP</name>
<organism evidence="2 3">
    <name type="scientific">Porphyridium purpureum</name>
    <name type="common">Red alga</name>
    <name type="synonym">Porphyridium cruentum</name>
    <dbReference type="NCBI Taxonomy" id="35688"/>
    <lineage>
        <taxon>Eukaryota</taxon>
        <taxon>Rhodophyta</taxon>
        <taxon>Bangiophyceae</taxon>
        <taxon>Porphyridiales</taxon>
        <taxon>Porphyridiaceae</taxon>
        <taxon>Porphyridium</taxon>
    </lineage>
</organism>
<feature type="compositionally biased region" description="Basic residues" evidence="1">
    <location>
        <begin position="1548"/>
        <end position="1559"/>
    </location>
</feature>
<protein>
    <submittedName>
        <fullName evidence="2">Uncharacterized protein</fullName>
    </submittedName>
</protein>
<dbReference type="EMBL" id="VRMN01000001">
    <property type="protein sequence ID" value="KAA8497832.1"/>
    <property type="molecule type" value="Genomic_DNA"/>
</dbReference>
<dbReference type="Proteomes" id="UP000324585">
    <property type="component" value="Unassembled WGS sequence"/>
</dbReference>
<evidence type="ECO:0000313" key="2">
    <source>
        <dbReference type="EMBL" id="KAA8497832.1"/>
    </source>
</evidence>
<comment type="caution">
    <text evidence="2">The sequence shown here is derived from an EMBL/GenBank/DDBJ whole genome shotgun (WGS) entry which is preliminary data.</text>
</comment>
<feature type="compositionally biased region" description="Basic and acidic residues" evidence="1">
    <location>
        <begin position="1560"/>
        <end position="1577"/>
    </location>
</feature>
<sequence>MMTIRRAGTLCNPRHGEEGHFQQLLGKLRALRALCETPALCDDGDIRSANGAWPTGDELLRLFERTGKGTASAAKKRAAHVRALLDTFELEVLVRNFRSVQKEPRQLQLLDDATRRLIFLALRLCSLVQTALLPELQQATTQLEQGDFEHVRHELDVAVKQTVERALHFTFLSQFPAALRYALPLFADESIQLHSMLAAYVLSQDAAELRSMSALVASAMRAPGSAEDILALWRSLIRLLVRFDGSSQASTANVDIWFCFLRTAIRSFRDRNLLQDAFVILDFEMMDGYSSANFAKSPSSFNNSNLVVETLLRRYYTLWQRTNHVPAMRQSHDENDVLYRVHPEDFALLVSMLRGLRNASTRDRARGFGLVSHMVSCVLAMRPELRFPQSRRGFLSCVAAIVSNENFIGGTIMIIEQWWRTGKETLMLAGKALMEDCFLQGPHWSQSEILNFVLSRMFKFDFKDAHSSCDWSIAGPCGAVLLSLCSKQLSSISQHVSLIERFLFASCLRERDSDNLLREEMDMEDWDELSAMRHVLRSLRPLLLANKTLLSTLEIRLRKLAHMSALYFDLAAVAGFSELLALGGVTSSTVPSEISITLKKNLNNFSSKDGDRVTRFALACLLDTMVDANSQTHQKAGGASASSSTSKSRCGPLCGKEGAHSEQIVADLVRLFASILRKENEKVSDMNSIVKLDRSFAYLPVSFSPGLTSLILQVAYSCPHAATAHRHILNVSEHCLSIRHVLTCFGISTAGNSPREFKSLHACLVFCLEWLAGLTPHLPNQKQLFSGYPAVNDIACMALFFAQLEKASITAVPSLLYVCALLANQLENGCVAAYVPPYVSTSVRSIPVTQDTYGLHVDLVTRIIDALLAVSSALLESCDLHRGQYLNMYYVAPLMQILRRFCNGRLSRDQRHTMASLCLQTMVYTERRLRYLKDLGETTKVNLPPSQDGEADWCAVAARYVLEVDISSLRAKKTGTSSALSLSLEPTWLSQAREESLAWLSMLCGQEACPRDGACHLEVCVGSFSVDVCQALSANVFDHHNHEKFTPSSHACKRSTPRQATLSDSRFVAAWTASCFVFDMRSSSSCSAKMARAYTELILRHLKKSASMGTEADRVADAIACVFQNVLTACVITDAQVLQCALRVLLFSSEPTFALEACRSIIDSCKLADAERTMRSVRRSDDSDASEGEHAHSSTGKLRTGVNEFDDEILEWAEELDMGIASSDRAAAPDQEKVVGGEARDSSAIRNTVRDMGLLRSEHVRQMALCVAFDVISNCVVTDLIGLPRNDLRVRHGKELSNVLGRRDVGRRNDVCWKIVLQILTGLFQHENEVLTAATRRKGPAKAQLRKSKARKTGRSASAWIGSRQKALKVVLPPQAWLTLEGVVVRLGLFGEDVCALILRATKEAKNWESPTMSTAELILSATEHLANMAAVCSLFSGTGEDTVSRFEHSMPRLRGALLRLGSRLCLAAAELACQKDFVDGLSAQLGRTRCASLLALLEAVKNGSDQWKLVYGAHVEVDAEDPQMDEPAASHNAPTSGSDESDAGNLRKARKRKRRHVSTRHEYIRACLESDGHSSEDEYEDLEDFLVPNDVDIRTLEGLEPDASSP</sequence>
<gene>
    <name evidence="2" type="ORF">FVE85_5417</name>
</gene>